<accession>A0A8H3HKT1</accession>
<sequence length="379" mass="42103">MSQVEQVIDCYSSSGSEDDLLLSYVSAEQSNPVNTPVDYDVYSETDKAMGGREGSAESEEAKEDGGGVGYGINGRDREEQDLELEVEGSKGRHQDERLMVEVEEVENEDLHQYEHPVVVIKDESNVKLSVKVDCRSEGDESKESKESKESEQGEETSDEYTTAERLADTSASSRSHGLSSVATHTEQLPIEHVVPLAPFELLSMLDYAEYNPHTVGLDKCDHWIAHSLPQIEELEKGEVLEVDKESSIATHSFSDAPTEMAVGRVARGVSGYDFSSRVFMGGRLKYYPPLPGPASQNRWVFLPDHSYSTAYLAHVIGDIDFTPKPLGGDGFTYFVFCEVEWEPLEYAWSLAKIGDPHPLLPKYHLAHASNDAPGWVYQQ</sequence>
<evidence type="ECO:0000256" key="1">
    <source>
        <dbReference type="SAM" id="MobiDB-lite"/>
    </source>
</evidence>
<feature type="region of interest" description="Disordered" evidence="1">
    <location>
        <begin position="133"/>
        <end position="183"/>
    </location>
</feature>
<feature type="region of interest" description="Disordered" evidence="1">
    <location>
        <begin position="46"/>
        <end position="93"/>
    </location>
</feature>
<dbReference type="Proteomes" id="UP000663850">
    <property type="component" value="Unassembled WGS sequence"/>
</dbReference>
<protein>
    <submittedName>
        <fullName evidence="2">Uncharacterized protein</fullName>
    </submittedName>
</protein>
<evidence type="ECO:0000313" key="3">
    <source>
        <dbReference type="Proteomes" id="UP000663850"/>
    </source>
</evidence>
<comment type="caution">
    <text evidence="2">The sequence shown here is derived from an EMBL/GenBank/DDBJ whole genome shotgun (WGS) entry which is preliminary data.</text>
</comment>
<gene>
    <name evidence="2" type="ORF">RDB_LOCUS123103</name>
</gene>
<evidence type="ECO:0000313" key="2">
    <source>
        <dbReference type="EMBL" id="CAE6525203.1"/>
    </source>
</evidence>
<reference evidence="2" key="1">
    <citation type="submission" date="2021-01" db="EMBL/GenBank/DDBJ databases">
        <authorList>
            <person name="Kaushik A."/>
        </authorList>
    </citation>
    <scope>NUCLEOTIDE SEQUENCE</scope>
    <source>
        <strain evidence="2">Type strain: AG8-Rh-89/</strain>
    </source>
</reference>
<organism evidence="2 3">
    <name type="scientific">Rhizoctonia solani</name>
    <dbReference type="NCBI Taxonomy" id="456999"/>
    <lineage>
        <taxon>Eukaryota</taxon>
        <taxon>Fungi</taxon>
        <taxon>Dikarya</taxon>
        <taxon>Basidiomycota</taxon>
        <taxon>Agaricomycotina</taxon>
        <taxon>Agaricomycetes</taxon>
        <taxon>Cantharellales</taxon>
        <taxon>Ceratobasidiaceae</taxon>
        <taxon>Rhizoctonia</taxon>
    </lineage>
</organism>
<dbReference type="AlphaFoldDB" id="A0A8H3HKT1"/>
<proteinExistence type="predicted"/>
<feature type="compositionally biased region" description="Polar residues" evidence="1">
    <location>
        <begin position="169"/>
        <end position="183"/>
    </location>
</feature>
<name>A0A8H3HKT1_9AGAM</name>
<dbReference type="EMBL" id="CAJMWZ010006614">
    <property type="protein sequence ID" value="CAE6525203.1"/>
    <property type="molecule type" value="Genomic_DNA"/>
</dbReference>
<feature type="compositionally biased region" description="Basic and acidic residues" evidence="1">
    <location>
        <begin position="133"/>
        <end position="151"/>
    </location>
</feature>